<feature type="transmembrane region" description="Helical" evidence="1">
    <location>
        <begin position="394"/>
        <end position="414"/>
    </location>
</feature>
<organism evidence="4 5">
    <name type="scientific">Mycobacterium kubicae</name>
    <dbReference type="NCBI Taxonomy" id="120959"/>
    <lineage>
        <taxon>Bacteria</taxon>
        <taxon>Bacillati</taxon>
        <taxon>Actinomycetota</taxon>
        <taxon>Actinomycetes</taxon>
        <taxon>Mycobacteriales</taxon>
        <taxon>Mycobacteriaceae</taxon>
        <taxon>Mycobacterium</taxon>
        <taxon>Mycobacterium simiae complex</taxon>
    </lineage>
</organism>
<evidence type="ECO:0000259" key="3">
    <source>
        <dbReference type="Pfam" id="PF19040"/>
    </source>
</evidence>
<feature type="transmembrane region" description="Helical" evidence="1">
    <location>
        <begin position="268"/>
        <end position="286"/>
    </location>
</feature>
<feature type="transmembrane region" description="Helical" evidence="1">
    <location>
        <begin position="178"/>
        <end position="194"/>
    </location>
</feature>
<dbReference type="InterPro" id="IPR043968">
    <property type="entry name" value="SGNH"/>
</dbReference>
<feature type="domain" description="SGNH" evidence="3">
    <location>
        <begin position="465"/>
        <end position="664"/>
    </location>
</feature>
<feature type="transmembrane region" description="Helical" evidence="1">
    <location>
        <begin position="292"/>
        <end position="310"/>
    </location>
</feature>
<keyword evidence="5" id="KW-1185">Reference proteome</keyword>
<dbReference type="GO" id="GO:0016746">
    <property type="term" value="F:acyltransferase activity"/>
    <property type="evidence" value="ECO:0007669"/>
    <property type="project" value="UniProtKB-KW"/>
</dbReference>
<name>A0ABQ1BLS1_9MYCO</name>
<dbReference type="SUPFAM" id="SSF52266">
    <property type="entry name" value="SGNH hydrolase"/>
    <property type="match status" value="1"/>
</dbReference>
<feature type="transmembrane region" description="Helical" evidence="1">
    <location>
        <begin position="355"/>
        <end position="374"/>
    </location>
</feature>
<keyword evidence="1" id="KW-0472">Membrane</keyword>
<keyword evidence="4" id="KW-0012">Acyltransferase</keyword>
<feature type="domain" description="Acyltransferase 3" evidence="2">
    <location>
        <begin position="40"/>
        <end position="371"/>
    </location>
</feature>
<evidence type="ECO:0000256" key="1">
    <source>
        <dbReference type="SAM" id="Phobius"/>
    </source>
</evidence>
<dbReference type="InterPro" id="IPR002656">
    <property type="entry name" value="Acyl_transf_3_dom"/>
</dbReference>
<dbReference type="EMBL" id="BLKU01000003">
    <property type="protein sequence ID" value="GFG64677.1"/>
    <property type="molecule type" value="Genomic_DNA"/>
</dbReference>
<keyword evidence="1" id="KW-0812">Transmembrane</keyword>
<dbReference type="PANTHER" id="PTHR23028:SF53">
    <property type="entry name" value="ACYL_TRANSF_3 DOMAIN-CONTAINING PROTEIN"/>
    <property type="match status" value="1"/>
</dbReference>
<dbReference type="Pfam" id="PF01757">
    <property type="entry name" value="Acyl_transf_3"/>
    <property type="match status" value="1"/>
</dbReference>
<feature type="transmembrane region" description="Helical" evidence="1">
    <location>
        <begin position="106"/>
        <end position="130"/>
    </location>
</feature>
<dbReference type="PANTHER" id="PTHR23028">
    <property type="entry name" value="ACETYLTRANSFERASE"/>
    <property type="match status" value="1"/>
</dbReference>
<evidence type="ECO:0000313" key="4">
    <source>
        <dbReference type="EMBL" id="GFG64677.1"/>
    </source>
</evidence>
<evidence type="ECO:0000313" key="5">
    <source>
        <dbReference type="Proteomes" id="UP000465306"/>
    </source>
</evidence>
<comment type="caution">
    <text evidence="4">The sequence shown here is derived from an EMBL/GenBank/DDBJ whole genome shotgun (WGS) entry which is preliminary data.</text>
</comment>
<gene>
    <name evidence="4" type="ORF">MKUB_21670</name>
</gene>
<keyword evidence="1" id="KW-1133">Transmembrane helix</keyword>
<reference evidence="4 5" key="1">
    <citation type="journal article" date="2019" name="Emerg. Microbes Infect.">
        <title>Comprehensive subspecies identification of 175 nontuberculous mycobacteria species based on 7547 genomic profiles.</title>
        <authorList>
            <person name="Matsumoto Y."/>
            <person name="Kinjo T."/>
            <person name="Motooka D."/>
            <person name="Nabeya D."/>
            <person name="Jung N."/>
            <person name="Uechi K."/>
            <person name="Horii T."/>
            <person name="Iida T."/>
            <person name="Fujita J."/>
            <person name="Nakamura S."/>
        </authorList>
    </citation>
    <scope>NUCLEOTIDE SEQUENCE [LARGE SCALE GENOMIC DNA]</scope>
    <source>
        <strain evidence="4 5">JCM 13573</strain>
    </source>
</reference>
<dbReference type="Proteomes" id="UP000465306">
    <property type="component" value="Unassembled WGS sequence"/>
</dbReference>
<keyword evidence="4" id="KW-0808">Transferase</keyword>
<feature type="transmembrane region" description="Helical" evidence="1">
    <location>
        <begin position="317"/>
        <end position="335"/>
    </location>
</feature>
<dbReference type="Pfam" id="PF19040">
    <property type="entry name" value="SGNH"/>
    <property type="match status" value="1"/>
</dbReference>
<feature type="transmembrane region" description="Helical" evidence="1">
    <location>
        <begin position="201"/>
        <end position="221"/>
    </location>
</feature>
<evidence type="ECO:0000259" key="2">
    <source>
        <dbReference type="Pfam" id="PF01757"/>
    </source>
</evidence>
<feature type="transmembrane region" description="Helical" evidence="1">
    <location>
        <begin position="43"/>
        <end position="59"/>
    </location>
</feature>
<sequence>MGRAPRTTGSFRALVWLGVIAVEGVSRAEGRAPGDNRRFDIQGLRAVAVLLVVAYHGGFPVPGGFVGVDVFFVISGFVITGMIDREHRATGRFKFGRFYLRRFKRLTPALSLMVGVTMVLAFCLLSPFVIQQVTAQTGMGAMLLVANFAIAQNTGGYFDAAAELNPLLHTWSLSVEEQFYLVFPAILLLGWVLTQRGHRRVPWTIVLVSAAALISFSLAMAGPDALGSSSAKFLVGFYGPVSRAWEFGAGALLAYSTTRFALGSDRRAQYLAWLGAALLVASAWFINGHTPFPGPWTTLPVVGTLFVIAAGTHQTPVVTRVLALPAVVKIGDWSYSIYLWHWPFRVFADHLWPEVPYAVPLATTLSIVPAVASYRWLEQPFRRLPPQSRSRTTALIAAVLCPSLLLAAGLHVGANDYWKPRYKSGAVPVIHPGDIEWTDFYTYLRDTYYPCSDQALRDIAYNWEGITRCRQSKPGTHIDVAAVGDSHAEQLFLGLAEALPDKNVVYYIRELPVRSIRGMDLIIDHVAADPGIKTVIVTAEWSFRGVPDQLAKTFETFTSKGKSVFVTDDVPTFPFDAVACKYRLSPVLPFSKCSEDLKLFRSAHDRYGPLLKKAADEVPGVQLLNTAQYFCDDSVCSMNKGQALLYRDTNHVNNIGSRYLVDRMLVDYPQLSTALGRR</sequence>
<dbReference type="InterPro" id="IPR050879">
    <property type="entry name" value="Acyltransferase_3"/>
</dbReference>
<protein>
    <submittedName>
        <fullName evidence="4">Acyltransferase</fullName>
    </submittedName>
</protein>
<accession>A0ABQ1BLS1</accession>
<feature type="transmembrane region" description="Helical" evidence="1">
    <location>
        <begin position="233"/>
        <end position="256"/>
    </location>
</feature>
<proteinExistence type="predicted"/>